<reference evidence="2" key="1">
    <citation type="submission" date="2016-10" db="EMBL/GenBank/DDBJ databases">
        <authorList>
            <person name="Varghese N."/>
            <person name="Submissions S."/>
        </authorList>
    </citation>
    <scope>NUCLEOTIDE SEQUENCE [LARGE SCALE GENOMIC DNA]</scope>
    <source>
        <strain evidence="2">DSM 25811 / CCM 8410 / LMG 26954 / E90</strain>
    </source>
</reference>
<keyword evidence="2" id="KW-1185">Reference proteome</keyword>
<sequence length="143" mass="16333">MQQLVLIKNLFVPQPFWYLFFSSYNFPNGYFANIHTFLPTKSPSPAVCTNIFLSSSAFLRKTVREVLLCKCSGWWCICMHCWDRETRETCGRCYGPRRWHSRSRVFFGFRNKFRHGNDLPADGPGTGRVGIALVEQGGLGAGV</sequence>
<evidence type="ECO:0000313" key="1">
    <source>
        <dbReference type="EMBL" id="SDC42046.1"/>
    </source>
</evidence>
<dbReference type="STRING" id="1285928.SAMN04487894_102333"/>
<proteinExistence type="predicted"/>
<evidence type="ECO:0000313" key="2">
    <source>
        <dbReference type="Proteomes" id="UP000198757"/>
    </source>
</evidence>
<organism evidence="1 2">
    <name type="scientific">Niabella drilacis (strain DSM 25811 / CCM 8410 / CCUG 62505 / LMG 26954 / E90)</name>
    <dbReference type="NCBI Taxonomy" id="1285928"/>
    <lineage>
        <taxon>Bacteria</taxon>
        <taxon>Pseudomonadati</taxon>
        <taxon>Bacteroidota</taxon>
        <taxon>Chitinophagia</taxon>
        <taxon>Chitinophagales</taxon>
        <taxon>Chitinophagaceae</taxon>
        <taxon>Niabella</taxon>
    </lineage>
</organism>
<dbReference type="EMBL" id="FMZO01000002">
    <property type="protein sequence ID" value="SDC42046.1"/>
    <property type="molecule type" value="Genomic_DNA"/>
</dbReference>
<dbReference type="Proteomes" id="UP000198757">
    <property type="component" value="Unassembled WGS sequence"/>
</dbReference>
<dbReference type="AlphaFoldDB" id="A0A1G6LHJ2"/>
<gene>
    <name evidence="1" type="ORF">SAMN04487894_102333</name>
</gene>
<accession>A0A1G6LHJ2</accession>
<name>A0A1G6LHJ2_NIADE</name>
<protein>
    <submittedName>
        <fullName evidence="1">Uncharacterized protein</fullName>
    </submittedName>
</protein>